<dbReference type="SUPFAM" id="SSF48452">
    <property type="entry name" value="TPR-like"/>
    <property type="match status" value="1"/>
</dbReference>
<keyword evidence="1" id="KW-0732">Signal</keyword>
<name>A0A1Y0D3Z1_9GAMM</name>
<evidence type="ECO:0000256" key="1">
    <source>
        <dbReference type="SAM" id="SignalP"/>
    </source>
</evidence>
<dbReference type="Proteomes" id="UP000243937">
    <property type="component" value="Chromosome"/>
</dbReference>
<organism evidence="3 4">
    <name type="scientific">Oceanisphaera profunda</name>
    <dbReference type="NCBI Taxonomy" id="1416627"/>
    <lineage>
        <taxon>Bacteria</taxon>
        <taxon>Pseudomonadati</taxon>
        <taxon>Pseudomonadota</taxon>
        <taxon>Gammaproteobacteria</taxon>
        <taxon>Aeromonadales</taxon>
        <taxon>Aeromonadaceae</taxon>
        <taxon>Oceanisphaera</taxon>
    </lineage>
</organism>
<dbReference type="AlphaFoldDB" id="A0A1Y0D3Z1"/>
<evidence type="ECO:0000259" key="2">
    <source>
        <dbReference type="Pfam" id="PF21197"/>
    </source>
</evidence>
<dbReference type="InterPro" id="IPR049003">
    <property type="entry name" value="PgaA_barrel"/>
</dbReference>
<evidence type="ECO:0000313" key="3">
    <source>
        <dbReference type="EMBL" id="ART82243.1"/>
    </source>
</evidence>
<protein>
    <submittedName>
        <fullName evidence="3">Poly-beta-1,6 N-acetyl-D-glucosamine export porin PgaA</fullName>
    </submittedName>
</protein>
<accession>A0A1Y0D3Z1</accession>
<dbReference type="OrthoDB" id="5405060at2"/>
<dbReference type="InterPro" id="IPR023870">
    <property type="entry name" value="PGA_export_porin_PgaA"/>
</dbReference>
<dbReference type="GO" id="GO:1901515">
    <property type="term" value="F:poly-beta-1,6-N-acetyl-D-glucosamine transmembrane transporter activity"/>
    <property type="evidence" value="ECO:0007669"/>
    <property type="project" value="InterPro"/>
</dbReference>
<gene>
    <name evidence="3" type="ORF">CBP31_06070</name>
</gene>
<feature type="signal peptide" evidence="1">
    <location>
        <begin position="1"/>
        <end position="24"/>
    </location>
</feature>
<reference evidence="3 4" key="1">
    <citation type="journal article" date="2014" name="Int. J. Syst. Evol. Microbiol.">
        <title>Oceanisphaera profunda sp. nov., a marine bacterium isolated from deep-sea sediment, and emended description of the genus Oceanisphaera.</title>
        <authorList>
            <person name="Xu Z."/>
            <person name="Zhang X.Y."/>
            <person name="Su H.N."/>
            <person name="Yu Z.C."/>
            <person name="Liu C."/>
            <person name="Li H."/>
            <person name="Chen X.L."/>
            <person name="Song X.Y."/>
            <person name="Xie B.B."/>
            <person name="Qin Q.L."/>
            <person name="Zhou B.C."/>
            <person name="Shi M."/>
            <person name="Huang Y."/>
            <person name="Zhang Y.Z."/>
        </authorList>
    </citation>
    <scope>NUCLEOTIDE SEQUENCE [LARGE SCALE GENOMIC DNA]</scope>
    <source>
        <strain evidence="3 4">SM1222</strain>
    </source>
</reference>
<dbReference type="Pfam" id="PF21197">
    <property type="entry name" value="PgaA_barrel"/>
    <property type="match status" value="1"/>
</dbReference>
<dbReference type="Gene3D" id="1.25.40.10">
    <property type="entry name" value="Tetratricopeptide repeat domain"/>
    <property type="match status" value="1"/>
</dbReference>
<keyword evidence="4" id="KW-1185">Reference proteome</keyword>
<feature type="chain" id="PRO_5013095651" evidence="1">
    <location>
        <begin position="25"/>
        <end position="810"/>
    </location>
</feature>
<feature type="domain" description="PgaA membrane beta barrel" evidence="2">
    <location>
        <begin position="517"/>
        <end position="810"/>
    </location>
</feature>
<dbReference type="RefSeq" id="WP_087035460.1">
    <property type="nucleotide sequence ID" value="NZ_CP021377.1"/>
</dbReference>
<evidence type="ECO:0000313" key="4">
    <source>
        <dbReference type="Proteomes" id="UP000243937"/>
    </source>
</evidence>
<proteinExistence type="predicted"/>
<dbReference type="NCBIfam" id="TIGR03939">
    <property type="entry name" value="PGA_TPR_OMP"/>
    <property type="match status" value="1"/>
</dbReference>
<dbReference type="EMBL" id="CP021377">
    <property type="protein sequence ID" value="ART82243.1"/>
    <property type="molecule type" value="Genomic_DNA"/>
</dbReference>
<dbReference type="InterPro" id="IPR011990">
    <property type="entry name" value="TPR-like_helical_dom_sf"/>
</dbReference>
<dbReference type="KEGG" id="opf:CBP31_06070"/>
<sequence length="810" mass="92145">MGLSILRSGCLVLVMVLHAMPVVAADFSYDNLVIQARSGNTVPLLTWLERNSRQLNANMRADWLQVANWAGDDQQVVTVWEGFSPIVRNSIPARGALAAASSYRNLKLWQQSLAIWHEQLRLNPDLQDARAGWIMSLSDAGEKQQARQQAERFVQENGSYLSHQVLLYTIQGSGNGWDELFALTRLQDLHQDTDQSDIDTKLMQAMAAKLVSKPALQFGKQHTSDAAVLRHLELDQVAEMVRMAHTHSRGEQDKYWIADRALARYRQLLQSWQGLPDAGADIRRARIDRLGAYVARNRHKDAINEYENLQKQDPAMPTYAKRWAASAYLSNRQPDKAYRILHELFGTTPAFKLRPEDAQEFFFAALESDHLDEAGLIASDIMANTPYHRYDYGSPTPQPNDNWLSGQVLQGHYLQKVNRLDAAEQHNQKLSDSGPGNQGLRINLAETLLARGLPRAAERQLKIGEVLEPYSLILERQQAYVAQDLQEWGQFDLLVKDVVQRSPNEPATQQLARAHQVENLSEFRLTGSKGISSDNPISGSQDLNFNSALYGPRMYEHWRPFIGFDYAAGRFDEGKGSKRIQAIGAEYSTRDNWGELELSNHNAVSENKTGARFSYWHDFNDNWRVGTNIERLARDTPLRAIRSGVTSNQVGGYVRWYENERRQYQFSVAASDFSDDNQRINVAITGVERLYTRPYLFIDLLPTIGMSSNSQQDGAYYSPEQDLSIAPTLFIDHVLYRRYDQVWRQQLVLGAGYYWQEDFGGGLSTTAGYGQRYETNSVFDVGAMLLWNKQPYDGQREHDLSLVFDVNFKF</sequence>